<dbReference type="AlphaFoldDB" id="A0A2K1PZE8"/>
<keyword evidence="2" id="KW-1185">Reference proteome</keyword>
<organism evidence="1 2">
    <name type="scientific">Solilutibacter silvestris</name>
    <dbReference type="NCBI Taxonomy" id="1645665"/>
    <lineage>
        <taxon>Bacteria</taxon>
        <taxon>Pseudomonadati</taxon>
        <taxon>Pseudomonadota</taxon>
        <taxon>Gammaproteobacteria</taxon>
        <taxon>Lysobacterales</taxon>
        <taxon>Lysobacteraceae</taxon>
        <taxon>Solilutibacter</taxon>
    </lineage>
</organism>
<protein>
    <submittedName>
        <fullName evidence="1">Uncharacterized protein</fullName>
    </submittedName>
</protein>
<name>A0A2K1PZE8_9GAMM</name>
<reference evidence="1 2" key="1">
    <citation type="submission" date="2017-08" db="EMBL/GenBank/DDBJ databases">
        <title>Lysobacter sylvestris genome.</title>
        <authorList>
            <person name="Zhang D.-C."/>
            <person name="Albuquerque L."/>
            <person name="Franca L."/>
            <person name="Froufe H.J.C."/>
            <person name="Barroso C."/>
            <person name="Egas C."/>
            <person name="Da Costa M."/>
            <person name="Margesin R."/>
        </authorList>
    </citation>
    <scope>NUCLEOTIDE SEQUENCE [LARGE SCALE GENOMIC DNA]</scope>
    <source>
        <strain evidence="1 2">AM20-91</strain>
    </source>
</reference>
<accession>A0A2K1PZE8</accession>
<comment type="caution">
    <text evidence="1">The sequence shown here is derived from an EMBL/GenBank/DDBJ whole genome shotgun (WGS) entry which is preliminary data.</text>
</comment>
<dbReference type="EMBL" id="NPZB01000002">
    <property type="protein sequence ID" value="PNS08150.1"/>
    <property type="molecule type" value="Genomic_DNA"/>
</dbReference>
<evidence type="ECO:0000313" key="1">
    <source>
        <dbReference type="EMBL" id="PNS08150.1"/>
    </source>
</evidence>
<gene>
    <name evidence="1" type="ORF">Lysil_2326</name>
</gene>
<proteinExistence type="predicted"/>
<dbReference type="Proteomes" id="UP000236220">
    <property type="component" value="Unassembled WGS sequence"/>
</dbReference>
<sequence>MAQNRINYELGVSVLHSDNIGLIPDHPQDDWVIAPTLTFDVRRDSSNLRLTAHGIAQYLDYAQGSFPNSARGALAAQANWVISPGRLEFMAADHLTRRPADSLVSYNPANAQQINVFVAGPTWVASLSPTTRSRFDLRVSDSVAAKTHEIDGQQYLLSGAIDHDLAPNRSISGAVTTEQVRFSKLSKSDDYDRESIFARYDTRMRTILLQTDLGWSRVNIQKQNVSASGPLVRIDVAWIPSSSQALHLRLSQQYADTTEDVVAHSLDERYVLIQDFLNAEGVVTPQVYRDRRALMFYDYRSARLTFKADIESDRATPLQPGGEGWRALLGSLSGSYRLTPSWTFNAYAAAFRRTLTQQIGNDRNQFIGAGFGYRWNTHWNARIDLQHRTRNTPVHTQNFKENGIVFYIGYQP</sequence>
<evidence type="ECO:0000313" key="2">
    <source>
        <dbReference type="Proteomes" id="UP000236220"/>
    </source>
</evidence>